<keyword evidence="11 16" id="KW-0239">DNA-directed DNA polymerase</keyword>
<evidence type="ECO:0000256" key="8">
    <source>
        <dbReference type="ARBA" id="ARBA00022763"/>
    </source>
</evidence>
<dbReference type="GO" id="GO:0003677">
    <property type="term" value="F:DNA binding"/>
    <property type="evidence" value="ECO:0007669"/>
    <property type="project" value="UniProtKB-UniRule"/>
</dbReference>
<keyword evidence="9 16" id="KW-0378">Hydrolase</keyword>
<evidence type="ECO:0000256" key="16">
    <source>
        <dbReference type="RuleBase" id="RU004460"/>
    </source>
</evidence>
<dbReference type="InterPro" id="IPR020045">
    <property type="entry name" value="DNA_polI_H3TH"/>
</dbReference>
<dbReference type="SUPFAM" id="SSF56672">
    <property type="entry name" value="DNA/RNA polymerases"/>
    <property type="match status" value="1"/>
</dbReference>
<dbReference type="GO" id="GO:0008409">
    <property type="term" value="F:5'-3' exonuclease activity"/>
    <property type="evidence" value="ECO:0007669"/>
    <property type="project" value="UniProtKB-UniRule"/>
</dbReference>
<dbReference type="Gene3D" id="3.30.70.370">
    <property type="match status" value="1"/>
</dbReference>
<dbReference type="PANTHER" id="PTHR10133:SF27">
    <property type="entry name" value="DNA POLYMERASE NU"/>
    <property type="match status" value="1"/>
</dbReference>
<dbReference type="SUPFAM" id="SSF47807">
    <property type="entry name" value="5' to 3' exonuclease, C-terminal subdomain"/>
    <property type="match status" value="1"/>
</dbReference>
<evidence type="ECO:0000256" key="17">
    <source>
        <dbReference type="SAM" id="MobiDB-lite"/>
    </source>
</evidence>
<dbReference type="InterPro" id="IPR002421">
    <property type="entry name" value="5-3_exonuclease"/>
</dbReference>
<dbReference type="CDD" id="cd08637">
    <property type="entry name" value="DNA_pol_A_pol_I_C"/>
    <property type="match status" value="1"/>
</dbReference>
<comment type="caution">
    <text evidence="20">The sequence shown here is derived from an EMBL/GenBank/DDBJ whole genome shotgun (WGS) entry which is preliminary data.</text>
</comment>
<keyword evidence="5 16" id="KW-0548">Nucleotidyltransferase</keyword>
<evidence type="ECO:0000256" key="12">
    <source>
        <dbReference type="ARBA" id="ARBA00023125"/>
    </source>
</evidence>
<organism evidence="20 21">
    <name type="scientific">Desulfofundulus thermobenzoicus</name>
    <dbReference type="NCBI Taxonomy" id="29376"/>
    <lineage>
        <taxon>Bacteria</taxon>
        <taxon>Bacillati</taxon>
        <taxon>Bacillota</taxon>
        <taxon>Clostridia</taxon>
        <taxon>Eubacteriales</taxon>
        <taxon>Peptococcaceae</taxon>
        <taxon>Desulfofundulus</taxon>
    </lineage>
</organism>
<keyword evidence="12 16" id="KW-0238">DNA-binding</keyword>
<dbReference type="AlphaFoldDB" id="A0A6N7ITA5"/>
<dbReference type="Gene3D" id="3.30.420.10">
    <property type="entry name" value="Ribonuclease H-like superfamily/Ribonuclease H"/>
    <property type="match status" value="1"/>
</dbReference>
<dbReference type="InterPro" id="IPR001098">
    <property type="entry name" value="DNA-dir_DNA_pol_A_palm_dom"/>
</dbReference>
<dbReference type="InterPro" id="IPR036279">
    <property type="entry name" value="5-3_exonuclease_C_sf"/>
</dbReference>
<feature type="domain" description="5'-3' exonuclease" evidence="18">
    <location>
        <begin position="1"/>
        <end position="262"/>
    </location>
</feature>
<dbReference type="FunFam" id="1.10.150.20:FF:000003">
    <property type="entry name" value="DNA polymerase I"/>
    <property type="match status" value="1"/>
</dbReference>
<dbReference type="EC" id="2.7.7.7" evidence="2 15"/>
<dbReference type="SUPFAM" id="SSF53098">
    <property type="entry name" value="Ribonuclease H-like"/>
    <property type="match status" value="1"/>
</dbReference>
<dbReference type="InterPro" id="IPR002298">
    <property type="entry name" value="DNA_polymerase_A"/>
</dbReference>
<dbReference type="OrthoDB" id="9806424at2"/>
<dbReference type="Pfam" id="PF22619">
    <property type="entry name" value="DNA_polI_exo1"/>
    <property type="match status" value="1"/>
</dbReference>
<dbReference type="InterPro" id="IPR029060">
    <property type="entry name" value="PIN-like_dom_sf"/>
</dbReference>
<dbReference type="FunFam" id="1.10.150.20:FF:000002">
    <property type="entry name" value="DNA polymerase I"/>
    <property type="match status" value="1"/>
</dbReference>
<dbReference type="Pfam" id="PF00476">
    <property type="entry name" value="DNA_pol_A"/>
    <property type="match status" value="1"/>
</dbReference>
<dbReference type="GO" id="GO:0006302">
    <property type="term" value="P:double-strand break repair"/>
    <property type="evidence" value="ECO:0007669"/>
    <property type="project" value="TreeGrafter"/>
</dbReference>
<dbReference type="CDD" id="cd09898">
    <property type="entry name" value="H3TH_53EXO"/>
    <property type="match status" value="1"/>
</dbReference>
<feature type="compositionally biased region" description="Basic and acidic residues" evidence="17">
    <location>
        <begin position="290"/>
        <end position="306"/>
    </location>
</feature>
<keyword evidence="4 16" id="KW-0808">Transferase</keyword>
<evidence type="ECO:0000313" key="20">
    <source>
        <dbReference type="EMBL" id="MQL52793.1"/>
    </source>
</evidence>
<dbReference type="NCBIfam" id="NF004397">
    <property type="entry name" value="PRK05755.1"/>
    <property type="match status" value="1"/>
</dbReference>
<dbReference type="InterPro" id="IPR054690">
    <property type="entry name" value="DNA_polI_exonuclease"/>
</dbReference>
<comment type="subunit">
    <text evidence="16">Single-chain monomer with multiple functions.</text>
</comment>
<evidence type="ECO:0000313" key="21">
    <source>
        <dbReference type="Proteomes" id="UP000441717"/>
    </source>
</evidence>
<feature type="region of interest" description="Disordered" evidence="17">
    <location>
        <begin position="290"/>
        <end position="310"/>
    </location>
</feature>
<dbReference type="InterPro" id="IPR018320">
    <property type="entry name" value="DNA_polymerase_1"/>
</dbReference>
<dbReference type="SMART" id="SM00279">
    <property type="entry name" value="HhH2"/>
    <property type="match status" value="1"/>
</dbReference>
<keyword evidence="10 16" id="KW-0269">Exonuclease</keyword>
<dbReference type="FunFam" id="1.20.1060.10:FF:000001">
    <property type="entry name" value="DNA polymerase I"/>
    <property type="match status" value="1"/>
</dbReference>
<feature type="domain" description="DNA-directed DNA polymerase family A palm" evidence="19">
    <location>
        <begin position="643"/>
        <end position="850"/>
    </location>
</feature>
<comment type="similarity">
    <text evidence="1 16">Belongs to the DNA polymerase type-A family.</text>
</comment>
<evidence type="ECO:0000256" key="3">
    <source>
        <dbReference type="ARBA" id="ARBA00020311"/>
    </source>
</evidence>
<keyword evidence="8 16" id="KW-0227">DNA damage</keyword>
<evidence type="ECO:0000256" key="10">
    <source>
        <dbReference type="ARBA" id="ARBA00022839"/>
    </source>
</evidence>
<evidence type="ECO:0000256" key="1">
    <source>
        <dbReference type="ARBA" id="ARBA00007705"/>
    </source>
</evidence>
<keyword evidence="21" id="KW-1185">Reference proteome</keyword>
<dbReference type="InterPro" id="IPR019760">
    <property type="entry name" value="DNA-dir_DNA_pol_A_CS"/>
</dbReference>
<dbReference type="SUPFAM" id="SSF88723">
    <property type="entry name" value="PIN domain-like"/>
    <property type="match status" value="1"/>
</dbReference>
<evidence type="ECO:0000256" key="2">
    <source>
        <dbReference type="ARBA" id="ARBA00012417"/>
    </source>
</evidence>
<dbReference type="RefSeq" id="WP_152947221.1">
    <property type="nucleotide sequence ID" value="NZ_WHYR01000029.1"/>
</dbReference>
<reference evidence="20 21" key="1">
    <citation type="submission" date="2019-10" db="EMBL/GenBank/DDBJ databases">
        <title>Comparative genomics of sulfur disproportionating microorganisms.</title>
        <authorList>
            <person name="Ward L.M."/>
            <person name="Bertran E."/>
            <person name="Johnston D."/>
        </authorList>
    </citation>
    <scope>NUCLEOTIDE SEQUENCE [LARGE SCALE GENOMIC DNA]</scope>
    <source>
        <strain evidence="20 21">DSM 14055</strain>
    </source>
</reference>
<dbReference type="Gene3D" id="3.40.50.1010">
    <property type="entry name" value="5'-nuclease"/>
    <property type="match status" value="1"/>
</dbReference>
<keyword evidence="13 16" id="KW-0234">DNA repair</keyword>
<keyword evidence="6 16" id="KW-0235">DNA replication</keyword>
<dbReference type="Gene3D" id="1.20.1060.10">
    <property type="entry name" value="Taq DNA Polymerase, Chain T, domain 4"/>
    <property type="match status" value="1"/>
</dbReference>
<evidence type="ECO:0000256" key="4">
    <source>
        <dbReference type="ARBA" id="ARBA00022679"/>
    </source>
</evidence>
<dbReference type="NCBIfam" id="TIGR00593">
    <property type="entry name" value="pola"/>
    <property type="match status" value="1"/>
</dbReference>
<sequence length="898" mass="100246">MPETTFLIIDGNSLAHRAFHAIPHLATSRGVTTNAVFGFTSMLFKVLDEIKPDLVAVCFDKGKVTFRHDQYGEYKAHRPATPEDLRPQFPLIKEVLEAMAIPVLECEGYEADDLIGTLVTRAEKEGLSCIILTGDRDALQLVSPMTRVLLTRKGISELEEFNEGRVWERFGVTPDQFADFKGLVGDPSDNIPGVPGIGSKTAAALLKEYGRLEEVVSRIDDLPARQQEKLRDYREQALLSKQLATIERNAPLEIDLDGCRWAGPDYNRLLPVFSRLEFKTFLRTIREKLGQAEDGKDKPSPGEKQLKTHRVPFQQVKRGEDLSLLLQLCRRSGRVALALCGRRGEGPAAAALALQPPEKEGPGPTVHYLDLDAPALRTAALETLGAVCRDPEIEKLLHDGKTALWLLQHHGIPLKNLAFDTMVAAYLLNPADAGRDPADLALEHLDLVLPSRSEEALAARADAIWRLSAVLGEKLRLAEMERLFYEVELPLVGVLAEMEMTGVAVNGERLKEMSRELEGKIAALSRQIYHLAGEEFNINSTRQLGNILFEKLELPVVKKTKTGYSTDASVLEELAGSHPIIPLVLEHRQLVKLKSTYVDGMAALINPATGRLHTTFHQTVTATGRLSSSDPNLQNIPIRMEEGRKIRQVFIPRREGNLILAADYSQIELRVLAHMAGDPNLIEAFRQGQDIHTRTAAEVFGVAITEVTAGMRGRAKAVNFGIVYGISDFGLARDINVSRQEAREYINNYFTRYPGVKDYIDRTIREAREKGYVTTLLNRRRYLPDLFSANRTVRSFGERTAVNTTIQGTAADIIKLAMVRIHRELQEKKLAARMILQVHDELIFDVPAEELPVVQELVRRHMENALVLDVPLVVDMKAGPNWYEVKKIEEPAGEPPRQ</sequence>
<comment type="catalytic activity">
    <reaction evidence="14 16">
        <text>DNA(n) + a 2'-deoxyribonucleoside 5'-triphosphate = DNA(n+1) + diphosphate</text>
        <dbReference type="Rhea" id="RHEA:22508"/>
        <dbReference type="Rhea" id="RHEA-COMP:17339"/>
        <dbReference type="Rhea" id="RHEA-COMP:17340"/>
        <dbReference type="ChEBI" id="CHEBI:33019"/>
        <dbReference type="ChEBI" id="CHEBI:61560"/>
        <dbReference type="ChEBI" id="CHEBI:173112"/>
        <dbReference type="EC" id="2.7.7.7"/>
    </reaction>
</comment>
<evidence type="ECO:0000256" key="5">
    <source>
        <dbReference type="ARBA" id="ARBA00022695"/>
    </source>
</evidence>
<dbReference type="PROSITE" id="PS00447">
    <property type="entry name" value="DNA_POLYMERASE_A"/>
    <property type="match status" value="1"/>
</dbReference>
<gene>
    <name evidence="16 20" type="primary">polA</name>
    <name evidence="20" type="ORF">GFC01_11070</name>
</gene>
<dbReference type="PRINTS" id="PR00868">
    <property type="entry name" value="DNAPOLI"/>
</dbReference>
<evidence type="ECO:0000256" key="11">
    <source>
        <dbReference type="ARBA" id="ARBA00022932"/>
    </source>
</evidence>
<evidence type="ECO:0000256" key="13">
    <source>
        <dbReference type="ARBA" id="ARBA00023204"/>
    </source>
</evidence>
<dbReference type="GO" id="GO:0003887">
    <property type="term" value="F:DNA-directed DNA polymerase activity"/>
    <property type="evidence" value="ECO:0007669"/>
    <property type="project" value="UniProtKB-UniRule"/>
</dbReference>
<dbReference type="InterPro" id="IPR008918">
    <property type="entry name" value="HhH2"/>
</dbReference>
<accession>A0A6N7ITA5</accession>
<dbReference type="CDD" id="cd09859">
    <property type="entry name" value="PIN_53EXO"/>
    <property type="match status" value="1"/>
</dbReference>
<evidence type="ECO:0000256" key="14">
    <source>
        <dbReference type="ARBA" id="ARBA00049244"/>
    </source>
</evidence>
<dbReference type="InterPro" id="IPR043502">
    <property type="entry name" value="DNA/RNA_pol_sf"/>
</dbReference>
<dbReference type="Pfam" id="PF01367">
    <property type="entry name" value="5_3_exonuc"/>
    <property type="match status" value="1"/>
</dbReference>
<dbReference type="PANTHER" id="PTHR10133">
    <property type="entry name" value="DNA POLYMERASE I"/>
    <property type="match status" value="1"/>
</dbReference>
<dbReference type="GO" id="GO:0006261">
    <property type="term" value="P:DNA-templated DNA replication"/>
    <property type="evidence" value="ECO:0007669"/>
    <property type="project" value="UniProtKB-UniRule"/>
</dbReference>
<evidence type="ECO:0000256" key="7">
    <source>
        <dbReference type="ARBA" id="ARBA00022722"/>
    </source>
</evidence>
<dbReference type="Proteomes" id="UP000441717">
    <property type="component" value="Unassembled WGS sequence"/>
</dbReference>
<evidence type="ECO:0000256" key="15">
    <source>
        <dbReference type="NCBIfam" id="TIGR00593"/>
    </source>
</evidence>
<keyword evidence="7" id="KW-0540">Nuclease</keyword>
<dbReference type="SMART" id="SM00475">
    <property type="entry name" value="53EXOc"/>
    <property type="match status" value="1"/>
</dbReference>
<evidence type="ECO:0000259" key="19">
    <source>
        <dbReference type="SMART" id="SM00482"/>
    </source>
</evidence>
<dbReference type="Pfam" id="PF02739">
    <property type="entry name" value="5_3_exonuc_N"/>
    <property type="match status" value="1"/>
</dbReference>
<evidence type="ECO:0000256" key="9">
    <source>
        <dbReference type="ARBA" id="ARBA00022801"/>
    </source>
</evidence>
<comment type="function">
    <text evidence="16">In addition to polymerase activity, this DNA polymerase exhibits 5'-3' exonuclease activity.</text>
</comment>
<name>A0A6N7ITA5_9FIRM</name>
<dbReference type="InterPro" id="IPR012337">
    <property type="entry name" value="RNaseH-like_sf"/>
</dbReference>
<dbReference type="EMBL" id="WHYR01000029">
    <property type="protein sequence ID" value="MQL52793.1"/>
    <property type="molecule type" value="Genomic_DNA"/>
</dbReference>
<dbReference type="InterPro" id="IPR020046">
    <property type="entry name" value="5-3_exonucl_a-hlix_arch_N"/>
</dbReference>
<dbReference type="FunFam" id="3.40.50.1010:FF:000001">
    <property type="entry name" value="DNA polymerase I"/>
    <property type="match status" value="1"/>
</dbReference>
<protein>
    <recommendedName>
        <fullName evidence="3 15">DNA polymerase I</fullName>
        <ecNumber evidence="2 15">2.7.7.7</ecNumber>
    </recommendedName>
</protein>
<dbReference type="InterPro" id="IPR036397">
    <property type="entry name" value="RNaseH_sf"/>
</dbReference>
<dbReference type="Gene3D" id="1.10.150.20">
    <property type="entry name" value="5' to 3' exonuclease, C-terminal subdomain"/>
    <property type="match status" value="2"/>
</dbReference>
<evidence type="ECO:0000259" key="18">
    <source>
        <dbReference type="SMART" id="SM00475"/>
    </source>
</evidence>
<dbReference type="CDD" id="cd06140">
    <property type="entry name" value="DNA_polA_I_Bacillus_like_exo"/>
    <property type="match status" value="1"/>
</dbReference>
<dbReference type="SMART" id="SM00482">
    <property type="entry name" value="POLAc"/>
    <property type="match status" value="1"/>
</dbReference>
<evidence type="ECO:0000256" key="6">
    <source>
        <dbReference type="ARBA" id="ARBA00022705"/>
    </source>
</evidence>
<proteinExistence type="inferred from homology"/>